<keyword evidence="3" id="KW-0344">Guanine-nucleotide releasing factor</keyword>
<evidence type="ECO:0000313" key="9">
    <source>
        <dbReference type="Proteomes" id="UP000694388"/>
    </source>
</evidence>
<dbReference type="PROSITE" id="PS51834">
    <property type="entry name" value="DENN_FLCN_SMCR8"/>
    <property type="match status" value="1"/>
</dbReference>
<dbReference type="GO" id="GO:0005737">
    <property type="term" value="C:cytoplasm"/>
    <property type="evidence" value="ECO:0007669"/>
    <property type="project" value="UniProtKB-SubCell"/>
</dbReference>
<feature type="region of interest" description="Disordered" evidence="6">
    <location>
        <begin position="473"/>
        <end position="524"/>
    </location>
</feature>
<evidence type="ECO:0000256" key="2">
    <source>
        <dbReference type="ARBA" id="ARBA00022490"/>
    </source>
</evidence>
<feature type="compositionally biased region" description="Basic and acidic residues" evidence="6">
    <location>
        <begin position="698"/>
        <end position="711"/>
    </location>
</feature>
<feature type="compositionally biased region" description="Gly residues" evidence="6">
    <location>
        <begin position="261"/>
        <end position="271"/>
    </location>
</feature>
<evidence type="ECO:0000256" key="1">
    <source>
        <dbReference type="ARBA" id="ARBA00004496"/>
    </source>
</evidence>
<organism evidence="8 9">
    <name type="scientific">Eptatretus burgeri</name>
    <name type="common">Inshore hagfish</name>
    <dbReference type="NCBI Taxonomy" id="7764"/>
    <lineage>
        <taxon>Eukaryota</taxon>
        <taxon>Metazoa</taxon>
        <taxon>Chordata</taxon>
        <taxon>Craniata</taxon>
        <taxon>Vertebrata</taxon>
        <taxon>Cyclostomata</taxon>
        <taxon>Myxini</taxon>
        <taxon>Myxiniformes</taxon>
        <taxon>Myxinidae</taxon>
        <taxon>Eptatretinae</taxon>
        <taxon>Eptatretus</taxon>
    </lineage>
</organism>
<proteinExistence type="inferred from homology"/>
<feature type="region of interest" description="Disordered" evidence="6">
    <location>
        <begin position="794"/>
        <end position="818"/>
    </location>
</feature>
<feature type="compositionally biased region" description="Basic residues" evidence="6">
    <location>
        <begin position="808"/>
        <end position="818"/>
    </location>
</feature>
<dbReference type="GO" id="GO:0005085">
    <property type="term" value="F:guanyl-nucleotide exchange factor activity"/>
    <property type="evidence" value="ECO:0007669"/>
    <property type="project" value="UniProtKB-KW"/>
</dbReference>
<feature type="compositionally biased region" description="Polar residues" evidence="6">
    <location>
        <begin position="686"/>
        <end position="697"/>
    </location>
</feature>
<dbReference type="GO" id="GO:0006914">
    <property type="term" value="P:autophagy"/>
    <property type="evidence" value="ECO:0007669"/>
    <property type="project" value="UniProtKB-KW"/>
</dbReference>
<dbReference type="PANTHER" id="PTHR31334">
    <property type="entry name" value="SMITH-MAGENIS SYNDROME REGION GENE 8 PROTEIN"/>
    <property type="match status" value="1"/>
</dbReference>
<sequence length="818" mass="88301">MMGALEAIAQVYEAYEDLDLRDTARLQLPVELGVPPWPWGDTPNPWSSEATFEEDFILLMEFCELVGPRPVLTIPEGAGGGFDKNFFALRVMSVDYQQSRAWETPVGHRGPWLHVARDSRQLLRHHGEGASAYVHHFTLHDLDARGFVRPLCMAFVSRDSAKLLPFYEDLVTDFGAVSECLKGGNRATFRRSLKELLGDLEHTKLRRRRRMSGERAAFTAESVERSNELGNLERLIFDTKQLLAQVAAACRQTAGQSGVDGAIGGGRGGNEGSDDSGCSSEEFGGSGAAKYTPKLYQARKTRCSERLMKELLVLCGPRHYARAVEMLVVLQQKFKQDTHLLSFQLSPLWSEAFPADDSSCCLFDEIRSPVDGVECVLPHSFASCPSRGSNTGSSSPEAFHSLESYASCVEDVPIKMMQQVSTQPGIAVGSYAATVSLDPEAGFRASDDLGPEFVDQAASAESGDSIEVLNTEHSSLEVQSWSPESQDHGLWTSKTDGSTSDGASESHEPPRGSDGEKVPSSLRQPDKFKQDTHLLSFQLSPLWSEAFPADDSSCCLFDEIRSPVDGVECVLPHSFASCPSRGSNTGSSSPEAFHSLESYASCVEDVPIKMMQQVSTQPGIAVGSYAATVSLDPEAGFRASDDLGPEFVDQAASAESGDSIEVLNTEHSSLEVQSWSPESQDHGLWTSKTDGSTSDGASESHEPPRGSDGEKVPSSLRQPDVVVTRTDLLDAGNELLVRERQSETIAGGMEQEVECTEDGKGFQDICAPPALHNERSTVCQPAIDFPLSSTIPTDMAWGGGGGGGGGGGKKKKKKHGVL</sequence>
<dbReference type="PANTHER" id="PTHR31334:SF1">
    <property type="entry name" value="GUANINE NUCLEOTIDE EXCHANGE PROTEIN SMCR8"/>
    <property type="match status" value="1"/>
</dbReference>
<dbReference type="Proteomes" id="UP000694388">
    <property type="component" value="Unplaced"/>
</dbReference>
<keyword evidence="4" id="KW-0072">Autophagy</keyword>
<feature type="compositionally biased region" description="Basic and acidic residues" evidence="6">
    <location>
        <begin position="504"/>
        <end position="517"/>
    </location>
</feature>
<feature type="region of interest" description="Disordered" evidence="6">
    <location>
        <begin position="260"/>
        <end position="281"/>
    </location>
</feature>
<evidence type="ECO:0000256" key="3">
    <source>
        <dbReference type="ARBA" id="ARBA00022658"/>
    </source>
</evidence>
<accession>A0A8C4QSN5</accession>
<dbReference type="AlphaFoldDB" id="A0A8C4QSN5"/>
<feature type="compositionally biased region" description="Polar residues" evidence="6">
    <location>
        <begin position="492"/>
        <end position="503"/>
    </location>
</feature>
<keyword evidence="9" id="KW-1185">Reference proteome</keyword>
<dbReference type="InterPro" id="IPR037521">
    <property type="entry name" value="FLCN/SMCR8_DENN"/>
</dbReference>
<dbReference type="GO" id="GO:0032045">
    <property type="term" value="C:guanyl-nucleotide exchange factor complex"/>
    <property type="evidence" value="ECO:0007669"/>
    <property type="project" value="TreeGrafter"/>
</dbReference>
<feature type="compositionally biased region" description="Polar residues" evidence="6">
    <location>
        <begin position="473"/>
        <end position="484"/>
    </location>
</feature>
<comment type="subcellular location">
    <subcellularLocation>
        <location evidence="1">Cytoplasm</location>
    </subcellularLocation>
</comment>
<feature type="compositionally biased region" description="Polar residues" evidence="6">
    <location>
        <begin position="667"/>
        <end position="678"/>
    </location>
</feature>
<evidence type="ECO:0000259" key="7">
    <source>
        <dbReference type="PROSITE" id="PS51834"/>
    </source>
</evidence>
<dbReference type="Ensembl" id="ENSEBUT00000020582.1">
    <property type="protein sequence ID" value="ENSEBUP00000020006.1"/>
    <property type="gene ID" value="ENSEBUG00000012424.1"/>
</dbReference>
<protein>
    <recommendedName>
        <fullName evidence="7">UDENN FLCN/SMCR8-type domain-containing protein</fullName>
    </recommendedName>
</protein>
<feature type="domain" description="UDENN FLCN/SMCR8-type" evidence="7">
    <location>
        <begin position="47"/>
        <end position="818"/>
    </location>
</feature>
<dbReference type="GeneTree" id="ENSGT00390000010052"/>
<reference evidence="8" key="1">
    <citation type="submission" date="2025-08" db="UniProtKB">
        <authorList>
            <consortium name="Ensembl"/>
        </authorList>
    </citation>
    <scope>IDENTIFICATION</scope>
</reference>
<evidence type="ECO:0000256" key="6">
    <source>
        <dbReference type="SAM" id="MobiDB-lite"/>
    </source>
</evidence>
<feature type="region of interest" description="Disordered" evidence="6">
    <location>
        <begin position="667"/>
        <end position="721"/>
    </location>
</feature>
<feature type="compositionally biased region" description="Gly residues" evidence="6">
    <location>
        <begin position="797"/>
        <end position="807"/>
    </location>
</feature>
<evidence type="ECO:0000256" key="4">
    <source>
        <dbReference type="ARBA" id="ARBA00023006"/>
    </source>
</evidence>
<evidence type="ECO:0000313" key="8">
    <source>
        <dbReference type="Ensembl" id="ENSEBUP00000020006.1"/>
    </source>
</evidence>
<reference evidence="8" key="2">
    <citation type="submission" date="2025-09" db="UniProtKB">
        <authorList>
            <consortium name="Ensembl"/>
        </authorList>
    </citation>
    <scope>IDENTIFICATION</scope>
</reference>
<keyword evidence="2" id="KW-0963">Cytoplasm</keyword>
<comment type="similarity">
    <text evidence="5">Belongs to the SMCR8 family.</text>
</comment>
<name>A0A8C4QSN5_EPTBU</name>
<evidence type="ECO:0000256" key="5">
    <source>
        <dbReference type="ARBA" id="ARBA00038137"/>
    </source>
</evidence>